<accession>A0A9J7EHT6</accession>
<feature type="signal peptide" evidence="1">
    <location>
        <begin position="1"/>
        <end position="21"/>
    </location>
</feature>
<keyword evidence="2" id="KW-1185">Reference proteome</keyword>
<dbReference type="OrthoDB" id="6475149at2759"/>
<organism evidence="2 3">
    <name type="scientific">Spodoptera litura</name>
    <name type="common">Asian cotton leafworm</name>
    <dbReference type="NCBI Taxonomy" id="69820"/>
    <lineage>
        <taxon>Eukaryota</taxon>
        <taxon>Metazoa</taxon>
        <taxon>Ecdysozoa</taxon>
        <taxon>Arthropoda</taxon>
        <taxon>Hexapoda</taxon>
        <taxon>Insecta</taxon>
        <taxon>Pterygota</taxon>
        <taxon>Neoptera</taxon>
        <taxon>Endopterygota</taxon>
        <taxon>Lepidoptera</taxon>
        <taxon>Glossata</taxon>
        <taxon>Ditrysia</taxon>
        <taxon>Noctuoidea</taxon>
        <taxon>Noctuidae</taxon>
        <taxon>Amphipyrinae</taxon>
        <taxon>Spodoptera</taxon>
    </lineage>
</organism>
<dbReference type="RefSeq" id="XP_022828807.1">
    <property type="nucleotide sequence ID" value="XM_022973039.1"/>
</dbReference>
<reference evidence="3" key="1">
    <citation type="submission" date="2025-08" db="UniProtKB">
        <authorList>
            <consortium name="RefSeq"/>
        </authorList>
    </citation>
    <scope>IDENTIFICATION</scope>
    <source>
        <strain evidence="3">Ishihara</strain>
        <tissue evidence="3">Whole body</tissue>
    </source>
</reference>
<protein>
    <submittedName>
        <fullName evidence="3">Uncharacterized protein LOC111358121</fullName>
    </submittedName>
</protein>
<evidence type="ECO:0000256" key="1">
    <source>
        <dbReference type="SAM" id="SignalP"/>
    </source>
</evidence>
<feature type="chain" id="PRO_5039923316" evidence="1">
    <location>
        <begin position="22"/>
        <end position="153"/>
    </location>
</feature>
<dbReference type="AlphaFoldDB" id="A0A9J7EHT6"/>
<proteinExistence type="predicted"/>
<keyword evidence="1" id="KW-0732">Signal</keyword>
<evidence type="ECO:0000313" key="2">
    <source>
        <dbReference type="Proteomes" id="UP000301870"/>
    </source>
</evidence>
<dbReference type="Proteomes" id="UP000301870">
    <property type="component" value="Chromosome 2"/>
</dbReference>
<gene>
    <name evidence="3" type="primary">LOC111358121</name>
</gene>
<name>A0A9J7EHT6_SPOLT</name>
<evidence type="ECO:0000313" key="3">
    <source>
        <dbReference type="RefSeq" id="XP_022828807.1"/>
    </source>
</evidence>
<sequence length="153" mass="17573">MWRTVLGFSFFFYTIVSHVTTAPMYYQNQNTRGPSYTISNGPEGPHKPYIEVRNSTYHGSGPREEARAMCSVRTQEVNATANATITRRLHGVVTSRELHNSIQRLEVIIYGQMQQLWQSLDALRTQLSGNMRSSNIMFPPRNTVSFRYQPRAL</sequence>
<dbReference type="GeneID" id="111358121"/>
<dbReference type="KEGG" id="sliu:111358121"/>